<dbReference type="SMART" id="SM00283">
    <property type="entry name" value="MA"/>
    <property type="match status" value="1"/>
</dbReference>
<dbReference type="InterPro" id="IPR004089">
    <property type="entry name" value="MCPsignal_dom"/>
</dbReference>
<keyword evidence="5" id="KW-1133">Transmembrane helix</keyword>
<evidence type="ECO:0000256" key="4">
    <source>
        <dbReference type="SAM" id="Coils"/>
    </source>
</evidence>
<dbReference type="RefSeq" id="WP_063360545.1">
    <property type="nucleotide sequence ID" value="NZ_AUXZ01000060.1"/>
</dbReference>
<dbReference type="OrthoDB" id="9795078at2"/>
<protein>
    <recommendedName>
        <fullName evidence="11">Methyl-accepting chemotaxis protein</fullName>
    </recommendedName>
</protein>
<dbReference type="PANTHER" id="PTHR43531">
    <property type="entry name" value="PROTEIN ICFG"/>
    <property type="match status" value="1"/>
</dbReference>
<dbReference type="Gene3D" id="1.10.287.950">
    <property type="entry name" value="Methyl-accepting chemotaxis protein"/>
    <property type="match status" value="1"/>
</dbReference>
<evidence type="ECO:0000256" key="5">
    <source>
        <dbReference type="SAM" id="Phobius"/>
    </source>
</evidence>
<comment type="caution">
    <text evidence="9">The sequence shown here is derived from an EMBL/GenBank/DDBJ whole genome shotgun (WGS) entry which is preliminary data.</text>
</comment>
<keyword evidence="1" id="KW-0145">Chemotaxis</keyword>
<feature type="coiled-coil region" evidence="4">
    <location>
        <begin position="197"/>
        <end position="231"/>
    </location>
</feature>
<dbReference type="InterPro" id="IPR003660">
    <property type="entry name" value="HAMP_dom"/>
</dbReference>
<dbReference type="Proteomes" id="UP000076503">
    <property type="component" value="Unassembled WGS sequence"/>
</dbReference>
<organism evidence="9 10">
    <name type="scientific">Pseudoalteromonas luteoviolacea H33</name>
    <dbReference type="NCBI Taxonomy" id="1365251"/>
    <lineage>
        <taxon>Bacteria</taxon>
        <taxon>Pseudomonadati</taxon>
        <taxon>Pseudomonadota</taxon>
        <taxon>Gammaproteobacteria</taxon>
        <taxon>Alteromonadales</taxon>
        <taxon>Pseudoalteromonadaceae</taxon>
        <taxon>Pseudoalteromonas</taxon>
    </lineage>
</organism>
<keyword evidence="5" id="KW-0472">Membrane</keyword>
<dbReference type="GO" id="GO:0005886">
    <property type="term" value="C:plasma membrane"/>
    <property type="evidence" value="ECO:0007669"/>
    <property type="project" value="TreeGrafter"/>
</dbReference>
<dbReference type="CDD" id="cd06225">
    <property type="entry name" value="HAMP"/>
    <property type="match status" value="1"/>
</dbReference>
<dbReference type="PROSITE" id="PS50885">
    <property type="entry name" value="HAMP"/>
    <property type="match status" value="1"/>
</dbReference>
<feature type="domain" description="HBM" evidence="8">
    <location>
        <begin position="45"/>
        <end position="285"/>
    </location>
</feature>
<dbReference type="InterPro" id="IPR032255">
    <property type="entry name" value="HBM"/>
</dbReference>
<dbReference type="Pfam" id="PF00672">
    <property type="entry name" value="HAMP"/>
    <property type="match status" value="1"/>
</dbReference>
<evidence type="ECO:0008006" key="11">
    <source>
        <dbReference type="Google" id="ProtNLM"/>
    </source>
</evidence>
<dbReference type="PROSITE" id="PS51753">
    <property type="entry name" value="HBM"/>
    <property type="match status" value="1"/>
</dbReference>
<evidence type="ECO:0000313" key="9">
    <source>
        <dbReference type="EMBL" id="KZN52707.1"/>
    </source>
</evidence>
<dbReference type="SMART" id="SM00304">
    <property type="entry name" value="HAMP"/>
    <property type="match status" value="1"/>
</dbReference>
<keyword evidence="3" id="KW-0807">Transducer</keyword>
<evidence type="ECO:0000259" key="6">
    <source>
        <dbReference type="PROSITE" id="PS50111"/>
    </source>
</evidence>
<evidence type="ECO:0000259" key="8">
    <source>
        <dbReference type="PROSITE" id="PS51753"/>
    </source>
</evidence>
<feature type="domain" description="Methyl-accepting transducer" evidence="6">
    <location>
        <begin position="376"/>
        <end position="591"/>
    </location>
</feature>
<evidence type="ECO:0000256" key="2">
    <source>
        <dbReference type="ARBA" id="ARBA00029447"/>
    </source>
</evidence>
<sequence length="617" mass="68389">MFAQLKISSRLGFGFCVLLLLFSCAVLVSVQALNTAADGFREYRSLARNTNNAGRVQANLLTLRIAALHYINTGSHIALQEERTRMSTLNELLVSAHKDAISKEQIQTFIDVENLANQYANTFQKVEDKIAQRNEIVHESLNKMGPLMEQDLSNILISAREDNDMEAAFYASLALRNLLLVRLHVIKFLDTNDSEDVDEVSKEYKAFIANLEKLDAQLQNETRRRHFANVRRLAPRYMNQFSELVDVIYTRNQLKREKLDVIGQQAAYKIESLKLSIKDQQDTMGPVLQKDNKVSQQFVISVSVFSLLIAIFLAFIISRSITKPINEAVEIANRLAKGSLHFKRKITGQSEIANLMRALQGMAQQFTRVIYEVKQSASALERFSSLVINTAKEMEKTAASQERSVTDTKLAVGSISDSIKSNSDYALATEQVAINTAQEANEGGKKVKTTIEAMKSIAEQVKIIDEIAYQTNLLALNATIEASRAGIHGKGFAVVASEVRKLSERCQSASERIGKRAGESVSLAENAGAQLETIIPAANKTSHLVQNIMEISKQQEVGLSQINQTVEAVDTASKRSTQASNDLSSSVKGIVALSERLRTSASFFKLSHQSMPLRGLK</sequence>
<dbReference type="InterPro" id="IPR051310">
    <property type="entry name" value="MCP_chemotaxis"/>
</dbReference>
<evidence type="ECO:0000256" key="1">
    <source>
        <dbReference type="ARBA" id="ARBA00022500"/>
    </source>
</evidence>
<dbReference type="PANTHER" id="PTHR43531:SF11">
    <property type="entry name" value="METHYL-ACCEPTING CHEMOTAXIS PROTEIN 3"/>
    <property type="match status" value="1"/>
</dbReference>
<name>A0A167FRM8_9GAMM</name>
<dbReference type="PROSITE" id="PS50111">
    <property type="entry name" value="CHEMOTAXIS_TRANSDUC_2"/>
    <property type="match status" value="1"/>
</dbReference>
<dbReference type="GO" id="GO:0004888">
    <property type="term" value="F:transmembrane signaling receptor activity"/>
    <property type="evidence" value="ECO:0007669"/>
    <property type="project" value="TreeGrafter"/>
</dbReference>
<evidence type="ECO:0000256" key="3">
    <source>
        <dbReference type="PROSITE-ProRule" id="PRU00284"/>
    </source>
</evidence>
<dbReference type="Pfam" id="PF00015">
    <property type="entry name" value="MCPsignal"/>
    <property type="match status" value="1"/>
</dbReference>
<dbReference type="GO" id="GO:0007165">
    <property type="term" value="P:signal transduction"/>
    <property type="evidence" value="ECO:0007669"/>
    <property type="project" value="UniProtKB-KW"/>
</dbReference>
<gene>
    <name evidence="9" type="ORF">N476_09750</name>
</gene>
<dbReference type="SUPFAM" id="SSF58104">
    <property type="entry name" value="Methyl-accepting chemotaxis protein (MCP) signaling domain"/>
    <property type="match status" value="1"/>
</dbReference>
<accession>A0A167FRM8</accession>
<dbReference type="SMART" id="SM01358">
    <property type="entry name" value="HBM"/>
    <property type="match status" value="1"/>
</dbReference>
<feature type="domain" description="HAMP" evidence="7">
    <location>
        <begin position="319"/>
        <end position="371"/>
    </location>
</feature>
<evidence type="ECO:0000259" key="7">
    <source>
        <dbReference type="PROSITE" id="PS50885"/>
    </source>
</evidence>
<keyword evidence="5" id="KW-0812">Transmembrane</keyword>
<dbReference type="EMBL" id="AUXZ01000060">
    <property type="protein sequence ID" value="KZN52707.1"/>
    <property type="molecule type" value="Genomic_DNA"/>
</dbReference>
<dbReference type="AlphaFoldDB" id="A0A167FRM8"/>
<dbReference type="PROSITE" id="PS51257">
    <property type="entry name" value="PROKAR_LIPOPROTEIN"/>
    <property type="match status" value="1"/>
</dbReference>
<dbReference type="PATRIC" id="fig|1365251.3.peg.881"/>
<keyword evidence="4" id="KW-0175">Coiled coil</keyword>
<reference evidence="9 10" key="1">
    <citation type="submission" date="2013-07" db="EMBL/GenBank/DDBJ databases">
        <title>Comparative Genomic and Metabolomic Analysis of Twelve Strains of Pseudoalteromonas luteoviolacea.</title>
        <authorList>
            <person name="Vynne N.G."/>
            <person name="Mansson M."/>
            <person name="Gram L."/>
        </authorList>
    </citation>
    <scope>NUCLEOTIDE SEQUENCE [LARGE SCALE GENOMIC DNA]</scope>
    <source>
        <strain evidence="9 10">H33</strain>
    </source>
</reference>
<dbReference type="GO" id="GO:0006935">
    <property type="term" value="P:chemotaxis"/>
    <property type="evidence" value="ECO:0007669"/>
    <property type="project" value="UniProtKB-KW"/>
</dbReference>
<comment type="similarity">
    <text evidence="2">Belongs to the methyl-accepting chemotaxis (MCP) protein family.</text>
</comment>
<feature type="transmembrane region" description="Helical" evidence="5">
    <location>
        <begin position="298"/>
        <end position="317"/>
    </location>
</feature>
<dbReference type="Gene3D" id="6.10.340.10">
    <property type="match status" value="1"/>
</dbReference>
<proteinExistence type="inferred from homology"/>
<evidence type="ECO:0000313" key="10">
    <source>
        <dbReference type="Proteomes" id="UP000076503"/>
    </source>
</evidence>